<feature type="transmembrane region" description="Helical" evidence="1">
    <location>
        <begin position="36"/>
        <end position="55"/>
    </location>
</feature>
<keyword evidence="1" id="KW-0812">Transmembrane</keyword>
<dbReference type="AlphaFoldDB" id="A0A8E0VHI3"/>
<keyword evidence="1" id="KW-0472">Membrane</keyword>
<evidence type="ECO:0000313" key="2">
    <source>
        <dbReference type="EMBL" id="KAA0188397.1"/>
    </source>
</evidence>
<evidence type="ECO:0000313" key="3">
    <source>
        <dbReference type="Proteomes" id="UP000728185"/>
    </source>
</evidence>
<accession>A0A8E0VHI3</accession>
<dbReference type="Proteomes" id="UP000728185">
    <property type="component" value="Unassembled WGS sequence"/>
</dbReference>
<protein>
    <submittedName>
        <fullName evidence="2">Uncharacterized protein</fullName>
    </submittedName>
</protein>
<evidence type="ECO:0000256" key="1">
    <source>
        <dbReference type="SAM" id="Phobius"/>
    </source>
</evidence>
<dbReference type="OrthoDB" id="10453634at2759"/>
<gene>
    <name evidence="2" type="ORF">FBUS_03650</name>
</gene>
<organism evidence="2 3">
    <name type="scientific">Fasciolopsis buskii</name>
    <dbReference type="NCBI Taxonomy" id="27845"/>
    <lineage>
        <taxon>Eukaryota</taxon>
        <taxon>Metazoa</taxon>
        <taxon>Spiralia</taxon>
        <taxon>Lophotrochozoa</taxon>
        <taxon>Platyhelminthes</taxon>
        <taxon>Trematoda</taxon>
        <taxon>Digenea</taxon>
        <taxon>Plagiorchiida</taxon>
        <taxon>Echinostomata</taxon>
        <taxon>Echinostomatoidea</taxon>
        <taxon>Fasciolidae</taxon>
        <taxon>Fasciolopsis</taxon>
    </lineage>
</organism>
<proteinExistence type="predicted"/>
<reference evidence="2" key="1">
    <citation type="submission" date="2019-05" db="EMBL/GenBank/DDBJ databases">
        <title>Annotation for the trematode Fasciolopsis buski.</title>
        <authorList>
            <person name="Choi Y.-J."/>
        </authorList>
    </citation>
    <scope>NUCLEOTIDE SEQUENCE</scope>
    <source>
        <strain evidence="2">HT</strain>
        <tissue evidence="2">Whole worm</tissue>
    </source>
</reference>
<name>A0A8E0VHI3_9TREM</name>
<comment type="caution">
    <text evidence="2">The sequence shown here is derived from an EMBL/GenBank/DDBJ whole genome shotgun (WGS) entry which is preliminary data.</text>
</comment>
<dbReference type="EMBL" id="LUCM01008442">
    <property type="protein sequence ID" value="KAA0188397.1"/>
    <property type="molecule type" value="Genomic_DNA"/>
</dbReference>
<keyword evidence="1" id="KW-1133">Transmembrane helix</keyword>
<keyword evidence="3" id="KW-1185">Reference proteome</keyword>
<sequence length="101" mass="10722">MFVLCPDYCCGNRTLQYCCNNCWASANGIVWCSQTAIVSGLILLFVGVLLVLLLVSASAQFDKITSWTGQCFASPRCRVAAGMAENESGVASTGTRNMGGK</sequence>